<name>A0A7Y9W438_9BURK</name>
<gene>
    <name evidence="1" type="ORF">GGD41_000790</name>
</gene>
<accession>A0A7Y9W438</accession>
<protein>
    <submittedName>
        <fullName evidence="1">Uncharacterized protein</fullName>
    </submittedName>
</protein>
<organism evidence="1 2">
    <name type="scientific">Paraburkholderia bryophila</name>
    <dbReference type="NCBI Taxonomy" id="420952"/>
    <lineage>
        <taxon>Bacteria</taxon>
        <taxon>Pseudomonadati</taxon>
        <taxon>Pseudomonadota</taxon>
        <taxon>Betaproteobacteria</taxon>
        <taxon>Burkholderiales</taxon>
        <taxon>Burkholderiaceae</taxon>
        <taxon>Paraburkholderia</taxon>
    </lineage>
</organism>
<dbReference type="AlphaFoldDB" id="A0A7Y9W438"/>
<evidence type="ECO:0000313" key="1">
    <source>
        <dbReference type="EMBL" id="NYH13562.1"/>
    </source>
</evidence>
<comment type="caution">
    <text evidence="1">The sequence shown here is derived from an EMBL/GenBank/DDBJ whole genome shotgun (WGS) entry which is preliminary data.</text>
</comment>
<evidence type="ECO:0000313" key="2">
    <source>
        <dbReference type="Proteomes" id="UP000572540"/>
    </source>
</evidence>
<dbReference type="EMBL" id="JACCAU010000001">
    <property type="protein sequence ID" value="NYH13562.1"/>
    <property type="molecule type" value="Genomic_DNA"/>
</dbReference>
<reference evidence="1 2" key="1">
    <citation type="submission" date="2020-07" db="EMBL/GenBank/DDBJ databases">
        <title>Exploring microbial biodiversity for novel pathways involved in the catabolism of aromatic compounds derived from lignin.</title>
        <authorList>
            <person name="Elkins J."/>
        </authorList>
    </citation>
    <scope>NUCLEOTIDE SEQUENCE [LARGE SCALE GENOMIC DNA]</scope>
    <source>
        <strain evidence="1 2">H2C3B</strain>
    </source>
</reference>
<dbReference type="RefSeq" id="WP_179703323.1">
    <property type="nucleotide sequence ID" value="NZ_JACCAU010000001.1"/>
</dbReference>
<dbReference type="Proteomes" id="UP000572540">
    <property type="component" value="Unassembled WGS sequence"/>
</dbReference>
<proteinExistence type="predicted"/>
<sequence length="218" mass="24358">MRKKATYSKNVNPVLPAGKSCTSVCPNVDRLVAEGHDMEALLSLCHAGQFIGAWTMFPDGHARKLVEIEELLAKHHVVNSLESMLDIFGNDWATAIAGVTGWELLGLLVGECGCHPNLPSLASRIKRYLADFSDLDPDITIEFNVTEKCVWWDQDSSGHRDRHETRALSIVFTDDKGDRDELRTVGNIVAWQHEYLDTWEGKLTDKTTTTTDQCADML</sequence>